<gene>
    <name evidence="1" type="ORF">LTRI10_LOCUS20104</name>
</gene>
<dbReference type="EMBL" id="OZ034816">
    <property type="protein sequence ID" value="CAL1378529.1"/>
    <property type="molecule type" value="Genomic_DNA"/>
</dbReference>
<sequence length="76" mass="9257">MNTIDEVLGDDDFDENEKIEPENEINIKLRSLIEDSSNAIYHHHDIIKWHFTYWHGQYKAEDDVRKEFRNCIAKHW</sequence>
<proteinExistence type="predicted"/>
<keyword evidence="2" id="KW-1185">Reference proteome</keyword>
<evidence type="ECO:0000313" key="2">
    <source>
        <dbReference type="Proteomes" id="UP001497516"/>
    </source>
</evidence>
<dbReference type="Proteomes" id="UP001497516">
    <property type="component" value="Chromosome 3"/>
</dbReference>
<dbReference type="AlphaFoldDB" id="A0AAV2DY45"/>
<name>A0AAV2DY45_9ROSI</name>
<evidence type="ECO:0000313" key="1">
    <source>
        <dbReference type="EMBL" id="CAL1378529.1"/>
    </source>
</evidence>
<organism evidence="1 2">
    <name type="scientific">Linum trigynum</name>
    <dbReference type="NCBI Taxonomy" id="586398"/>
    <lineage>
        <taxon>Eukaryota</taxon>
        <taxon>Viridiplantae</taxon>
        <taxon>Streptophyta</taxon>
        <taxon>Embryophyta</taxon>
        <taxon>Tracheophyta</taxon>
        <taxon>Spermatophyta</taxon>
        <taxon>Magnoliopsida</taxon>
        <taxon>eudicotyledons</taxon>
        <taxon>Gunneridae</taxon>
        <taxon>Pentapetalae</taxon>
        <taxon>rosids</taxon>
        <taxon>fabids</taxon>
        <taxon>Malpighiales</taxon>
        <taxon>Linaceae</taxon>
        <taxon>Linum</taxon>
    </lineage>
</organism>
<reference evidence="1 2" key="1">
    <citation type="submission" date="2024-04" db="EMBL/GenBank/DDBJ databases">
        <authorList>
            <person name="Fracassetti M."/>
        </authorList>
    </citation>
    <scope>NUCLEOTIDE SEQUENCE [LARGE SCALE GENOMIC DNA]</scope>
</reference>
<protein>
    <submittedName>
        <fullName evidence="1">Uncharacterized protein</fullName>
    </submittedName>
</protein>
<accession>A0AAV2DY45</accession>